<evidence type="ECO:0000313" key="3">
    <source>
        <dbReference type="Proteomes" id="UP001176941"/>
    </source>
</evidence>
<organism evidence="2 3">
    <name type="scientific">Rangifer tarandus platyrhynchus</name>
    <name type="common">Svalbard reindeer</name>
    <dbReference type="NCBI Taxonomy" id="3082113"/>
    <lineage>
        <taxon>Eukaryota</taxon>
        <taxon>Metazoa</taxon>
        <taxon>Chordata</taxon>
        <taxon>Craniata</taxon>
        <taxon>Vertebrata</taxon>
        <taxon>Euteleostomi</taxon>
        <taxon>Mammalia</taxon>
        <taxon>Eutheria</taxon>
        <taxon>Laurasiatheria</taxon>
        <taxon>Artiodactyla</taxon>
        <taxon>Ruminantia</taxon>
        <taxon>Pecora</taxon>
        <taxon>Cervidae</taxon>
        <taxon>Odocoileinae</taxon>
        <taxon>Rangifer</taxon>
    </lineage>
</organism>
<proteinExistence type="predicted"/>
<feature type="region of interest" description="Disordered" evidence="1">
    <location>
        <begin position="49"/>
        <end position="73"/>
    </location>
</feature>
<dbReference type="EMBL" id="OX459956">
    <property type="protein sequence ID" value="CAI9162209.1"/>
    <property type="molecule type" value="Genomic_DNA"/>
</dbReference>
<dbReference type="Proteomes" id="UP001176941">
    <property type="component" value="Chromosome 20"/>
</dbReference>
<sequence>MARDSRVVREGRAGTRAAVDGPFIADRSSWFPSRAVASSGSPRGVLALWPSVRQQRQQEERAEKLQNGASLGSRLGELGERSVSYGYGHGQTGRGSQDQALFQNTQPERRVRQLVASGTPGEREQVVSSLAAPRPRWVLGSLCAPCLRPTSVCAGPPGLGWAPGQQALSEGAAVNEKLGPRLLGRAFAARGGRPAALCFSTESWQSSAKRLEPSCPETAKAALSEDRLAGTSSLREVLPGVLVWSSRTKLPPGPSEESAPFSMAFKVASVEPQPLSLVLAAPPPSLP</sequence>
<accession>A0ABN8YR69</accession>
<gene>
    <name evidence="2" type="ORF">MRATA1EN1_LOCUS11171</name>
</gene>
<name>A0ABN8YR69_RANTA</name>
<reference evidence="2" key="1">
    <citation type="submission" date="2023-04" db="EMBL/GenBank/DDBJ databases">
        <authorList>
            <consortium name="ELIXIR-Norway"/>
        </authorList>
    </citation>
    <scope>NUCLEOTIDE SEQUENCE [LARGE SCALE GENOMIC DNA]</scope>
</reference>
<evidence type="ECO:0000256" key="1">
    <source>
        <dbReference type="SAM" id="MobiDB-lite"/>
    </source>
</evidence>
<protein>
    <submittedName>
        <fullName evidence="2">Uncharacterized protein</fullName>
    </submittedName>
</protein>
<evidence type="ECO:0000313" key="2">
    <source>
        <dbReference type="EMBL" id="CAI9162209.1"/>
    </source>
</evidence>
<keyword evidence="3" id="KW-1185">Reference proteome</keyword>